<comment type="caution">
    <text evidence="2">Lacks conserved residue(s) required for the propagation of feature annotation.</text>
</comment>
<dbReference type="EMBL" id="MU827779">
    <property type="protein sequence ID" value="KAJ7339535.1"/>
    <property type="molecule type" value="Genomic_DNA"/>
</dbReference>
<feature type="compositionally biased region" description="Polar residues" evidence="3">
    <location>
        <begin position="215"/>
        <end position="227"/>
    </location>
</feature>
<feature type="compositionally biased region" description="Acidic residues" evidence="3">
    <location>
        <begin position="273"/>
        <end position="283"/>
    </location>
</feature>
<feature type="compositionally biased region" description="Polar residues" evidence="3">
    <location>
        <begin position="507"/>
        <end position="533"/>
    </location>
</feature>
<feature type="compositionally biased region" description="Polar residues" evidence="3">
    <location>
        <begin position="670"/>
        <end position="684"/>
    </location>
</feature>
<name>A0A9X0CGM0_9CNID</name>
<gene>
    <name evidence="5" type="primary">MMP1</name>
    <name evidence="5" type="ORF">OS493_005934</name>
</gene>
<feature type="compositionally biased region" description="Polar residues" evidence="3">
    <location>
        <begin position="360"/>
        <end position="372"/>
    </location>
</feature>
<dbReference type="Proteomes" id="UP001163046">
    <property type="component" value="Unassembled WGS sequence"/>
</dbReference>
<feature type="compositionally biased region" description="Polar residues" evidence="3">
    <location>
        <begin position="954"/>
        <end position="965"/>
    </location>
</feature>
<dbReference type="Gene3D" id="1.10.10.1940">
    <property type="match status" value="2"/>
</dbReference>
<sequence>MLARGRYSSKRNVRFPDNVSFGSTRGRSKTGKTLHDFTQIVWKKAKKAGCGESEIFGSKYYVVWMDSDGIVSPDMEAGVASIGSPEKVDLHWFEPAKESSKSKSIHVVPLRPQDEDSSTRANVAPIAPMVISTGQVRSEQSKPINYPDLNEVGEEQRVLNNNALLKQYLYNDNLNKVVLNENKETASYHVVPGAEENANWQKGAESLVQLEKSKANSSQTSPNNGITSYPVGEREEEDGKQAARFQSLVIQDDDMLTKDEGDADNATLSSEANDGDEIGEGEENQQAATIQSLMKQEDDMIQNQEAEEEDESSGGSSKVEETPSETPNDTNTVNSNNTAYQQREKPFSYYASGVALNNNPNETNVSISSNDKPSIGSPEDSNSSSSLPSHGMINQSSINSQQGTPSGSSSQGSLTIEQNEDKGTGVMEPSSQATGIMEPSRQATGIMEPSRQATGSMEPSSQATGIMEPSSQATATMEPSSQGTGIMEPSNLNNKQNEDNAIGAMEPSSQATGIMEPSSQATGIMKPSSLNNKQNEDKATGAMEPANLNIEHNEVKGNGVMQLSSTSSSQHEKSGNQMAANVSQSIILNHDDKMANHATTIQQPESTGGAVTGSTNTGSNVGNDGGKVVTLASSPTVLSSQGQKQIGGMPMVSNSQSRLTLTDMIVPGRMTNSKGKSQDVSQLESASAQPQQSGSPSVNQHPISTASSSLKNEDSTLILNTLPPRGQATGTNDAIQSPVGNAIKASASVSDVHHVNSPAVITLPSASSRPIKLVFHVQDMKSKGMPSNDAPVSGSQVADGYQTTSVFNDVANNMNSEECHDDTLQCQLWAHHGHCKGIAYAGFMKRHCKATCGYCGLPSVFKESANHIQTHSLAQDEPCEDNPSYEFSCPRWQAQGYCEKRPKLMKLVCRRACGFCDPVTNRAKSRLSTTLKLSPETSQAGPQAGPELGDKSTNKVQAPTPSKPSQAGPELGDKNTGEVQAPTLSKPFSSSPPEPKPNAILNNPAKFTPASEVQTINITPLQPKISLFQLYKPVGNIKQNASLSTKNKTEASGTSAPNSRSNERMTKLEACL</sequence>
<evidence type="ECO:0000256" key="3">
    <source>
        <dbReference type="SAM" id="MobiDB-lite"/>
    </source>
</evidence>
<dbReference type="PROSITE" id="PS51670">
    <property type="entry name" value="SHKT"/>
    <property type="match status" value="2"/>
</dbReference>
<protein>
    <submittedName>
        <fullName evidence="5">S-methylmethionine permease mmp1</fullName>
    </submittedName>
</protein>
<feature type="compositionally biased region" description="Polar residues" evidence="3">
    <location>
        <begin position="698"/>
        <end position="712"/>
    </location>
</feature>
<evidence type="ECO:0000259" key="4">
    <source>
        <dbReference type="PROSITE" id="PS51670"/>
    </source>
</evidence>
<feature type="compositionally biased region" description="Polar residues" evidence="3">
    <location>
        <begin position="324"/>
        <end position="341"/>
    </location>
</feature>
<feature type="region of interest" description="Disordered" evidence="3">
    <location>
        <begin position="360"/>
        <end position="538"/>
    </location>
</feature>
<keyword evidence="1" id="KW-0800">Toxin</keyword>
<feature type="region of interest" description="Disordered" evidence="3">
    <location>
        <begin position="926"/>
        <end position="1004"/>
    </location>
</feature>
<evidence type="ECO:0000313" key="6">
    <source>
        <dbReference type="Proteomes" id="UP001163046"/>
    </source>
</evidence>
<feature type="compositionally biased region" description="Low complexity" evidence="3">
    <location>
        <begin position="373"/>
        <end position="389"/>
    </location>
</feature>
<dbReference type="PANTHER" id="PTHR21724">
    <property type="entry name" value="SHKT DOMAIN-CONTAINING PROTEIN"/>
    <property type="match status" value="1"/>
</dbReference>
<dbReference type="Pfam" id="PF01549">
    <property type="entry name" value="ShK"/>
    <property type="match status" value="2"/>
</dbReference>
<reference evidence="5" key="1">
    <citation type="submission" date="2023-01" db="EMBL/GenBank/DDBJ databases">
        <title>Genome assembly of the deep-sea coral Lophelia pertusa.</title>
        <authorList>
            <person name="Herrera S."/>
            <person name="Cordes E."/>
        </authorList>
    </citation>
    <scope>NUCLEOTIDE SEQUENCE</scope>
    <source>
        <strain evidence="5">USNM1676648</strain>
        <tissue evidence="5">Polyp</tissue>
    </source>
</reference>
<feature type="compositionally biased region" description="Low complexity" evidence="3">
    <location>
        <begin position="685"/>
        <end position="697"/>
    </location>
</feature>
<feature type="domain" description="ShKT" evidence="4">
    <location>
        <begin position="819"/>
        <end position="855"/>
    </location>
</feature>
<accession>A0A9X0CGM0</accession>
<feature type="compositionally biased region" description="Polar residues" evidence="3">
    <location>
        <begin position="926"/>
        <end position="941"/>
    </location>
</feature>
<feature type="region of interest" description="Disordered" evidence="3">
    <location>
        <begin position="600"/>
        <end position="628"/>
    </location>
</feature>
<feature type="domain" description="ShKT" evidence="4">
    <location>
        <begin position="879"/>
        <end position="916"/>
    </location>
</feature>
<dbReference type="AlphaFoldDB" id="A0A9X0CGM0"/>
<feature type="compositionally biased region" description="Polar residues" evidence="3">
    <location>
        <begin position="612"/>
        <end position="622"/>
    </location>
</feature>
<dbReference type="InterPro" id="IPR003582">
    <property type="entry name" value="ShKT_dom"/>
</dbReference>
<dbReference type="SMART" id="SM00254">
    <property type="entry name" value="ShKT"/>
    <property type="match status" value="2"/>
</dbReference>
<feature type="compositionally biased region" description="Polar residues" evidence="3">
    <location>
        <begin position="451"/>
        <end position="495"/>
    </location>
</feature>
<evidence type="ECO:0000256" key="2">
    <source>
        <dbReference type="PROSITE-ProRule" id="PRU01005"/>
    </source>
</evidence>
<evidence type="ECO:0000256" key="1">
    <source>
        <dbReference type="ARBA" id="ARBA00022656"/>
    </source>
</evidence>
<dbReference type="PANTHER" id="PTHR21724:SF109">
    <property type="entry name" value="SHKT DOMAIN-CONTAINING PROTEIN"/>
    <property type="match status" value="1"/>
</dbReference>
<feature type="region of interest" description="Disordered" evidence="3">
    <location>
        <begin position="668"/>
        <end position="712"/>
    </location>
</feature>
<feature type="compositionally biased region" description="Basic and acidic residues" evidence="3">
    <location>
        <begin position="1061"/>
        <end position="1072"/>
    </location>
</feature>
<feature type="region of interest" description="Disordered" evidence="3">
    <location>
        <begin position="211"/>
        <end position="284"/>
    </location>
</feature>
<dbReference type="GO" id="GO:0090729">
    <property type="term" value="F:toxin activity"/>
    <property type="evidence" value="ECO:0007669"/>
    <property type="project" value="UniProtKB-KW"/>
</dbReference>
<dbReference type="OrthoDB" id="5969886at2759"/>
<feature type="compositionally biased region" description="Polar residues" evidence="3">
    <location>
        <begin position="1040"/>
        <end position="1060"/>
    </location>
</feature>
<feature type="region of interest" description="Disordered" evidence="3">
    <location>
        <begin position="1040"/>
        <end position="1072"/>
    </location>
</feature>
<organism evidence="5 6">
    <name type="scientific">Desmophyllum pertusum</name>
    <dbReference type="NCBI Taxonomy" id="174260"/>
    <lineage>
        <taxon>Eukaryota</taxon>
        <taxon>Metazoa</taxon>
        <taxon>Cnidaria</taxon>
        <taxon>Anthozoa</taxon>
        <taxon>Hexacorallia</taxon>
        <taxon>Scleractinia</taxon>
        <taxon>Caryophylliina</taxon>
        <taxon>Caryophylliidae</taxon>
        <taxon>Desmophyllum</taxon>
    </lineage>
</organism>
<feature type="compositionally biased region" description="Low complexity" evidence="3">
    <location>
        <begin position="400"/>
        <end position="413"/>
    </location>
</feature>
<evidence type="ECO:0000313" key="5">
    <source>
        <dbReference type="EMBL" id="KAJ7339535.1"/>
    </source>
</evidence>
<feature type="region of interest" description="Disordered" evidence="3">
    <location>
        <begin position="296"/>
        <end position="341"/>
    </location>
</feature>
<proteinExistence type="predicted"/>
<comment type="caution">
    <text evidence="5">The sequence shown here is derived from an EMBL/GenBank/DDBJ whole genome shotgun (WGS) entry which is preliminary data.</text>
</comment>
<keyword evidence="6" id="KW-1185">Reference proteome</keyword>